<gene>
    <name evidence="1" type="ORF">UFOVP19_8</name>
</gene>
<proteinExistence type="predicted"/>
<organism evidence="1">
    <name type="scientific">uncultured Caudovirales phage</name>
    <dbReference type="NCBI Taxonomy" id="2100421"/>
    <lineage>
        <taxon>Viruses</taxon>
        <taxon>Duplodnaviria</taxon>
        <taxon>Heunggongvirae</taxon>
        <taxon>Uroviricota</taxon>
        <taxon>Caudoviricetes</taxon>
        <taxon>Peduoviridae</taxon>
        <taxon>Maltschvirus</taxon>
        <taxon>Maltschvirus maltsch</taxon>
    </lineage>
</organism>
<dbReference type="EMBL" id="LR796158">
    <property type="protein sequence ID" value="CAB4121805.1"/>
    <property type="molecule type" value="Genomic_DNA"/>
</dbReference>
<sequence length="184" mass="19372">MGLPSSGSISISQIRAELALSTGSLRGLSGDVGKTVSDSMSEFYGYNYPTSVITMSENTGQLYDGCSMSLDSYGFYEISDRNRGYTGPWGGNINYNTEGGGGTFVTFGGSAQSTITGRTGVYIISYANGYGVTPCQPMYCYINVNGVRVANTQATAGMVTAEYSFTAAGGTNYSIEIGVWYGTI</sequence>
<protein>
    <submittedName>
        <fullName evidence="1">Uncharacterized protein</fullName>
    </submittedName>
</protein>
<reference evidence="1" key="1">
    <citation type="submission" date="2020-04" db="EMBL/GenBank/DDBJ databases">
        <authorList>
            <person name="Chiriac C."/>
            <person name="Salcher M."/>
            <person name="Ghai R."/>
            <person name="Kavagutti S V."/>
        </authorList>
    </citation>
    <scope>NUCLEOTIDE SEQUENCE</scope>
</reference>
<name>A0A6J5KJY7_9CAUD</name>
<accession>A0A6J5KJY7</accession>
<evidence type="ECO:0000313" key="1">
    <source>
        <dbReference type="EMBL" id="CAB4121805.1"/>
    </source>
</evidence>